<organism evidence="1">
    <name type="scientific">hydrothermal vent metagenome</name>
    <dbReference type="NCBI Taxonomy" id="652676"/>
    <lineage>
        <taxon>unclassified sequences</taxon>
        <taxon>metagenomes</taxon>
        <taxon>ecological metagenomes</taxon>
    </lineage>
</organism>
<dbReference type="InterPro" id="IPR003477">
    <property type="entry name" value="PemK-like"/>
</dbReference>
<protein>
    <submittedName>
        <fullName evidence="1">Programmed cell death toxin YdcE</fullName>
    </submittedName>
</protein>
<dbReference type="SUPFAM" id="SSF50118">
    <property type="entry name" value="Cell growth inhibitor/plasmid maintenance toxic component"/>
    <property type="match status" value="1"/>
</dbReference>
<dbReference type="GO" id="GO:0003677">
    <property type="term" value="F:DNA binding"/>
    <property type="evidence" value="ECO:0007669"/>
    <property type="project" value="InterPro"/>
</dbReference>
<dbReference type="PANTHER" id="PTHR33988:SF2">
    <property type="entry name" value="ENDORIBONUCLEASE MAZF"/>
    <property type="match status" value="1"/>
</dbReference>
<sequence>MKRGEIWWASLEDPIGSGPGYKRPIVIISSNDFNSSKINTLIVAIITSNLNLSEAPGNFELTKKGSGLSRKSVVNVSQLLTLDKSFLVEKTGKLSNKQIEILNDGLKLVLSV</sequence>
<dbReference type="GO" id="GO:0006402">
    <property type="term" value="P:mRNA catabolic process"/>
    <property type="evidence" value="ECO:0007669"/>
    <property type="project" value="TreeGrafter"/>
</dbReference>
<dbReference type="EMBL" id="UOFS01000042">
    <property type="protein sequence ID" value="VAX00159.1"/>
    <property type="molecule type" value="Genomic_DNA"/>
</dbReference>
<accession>A0A3B1A327</accession>
<dbReference type="AlphaFoldDB" id="A0A3B1A327"/>
<dbReference type="PANTHER" id="PTHR33988">
    <property type="entry name" value="ENDORIBONUCLEASE MAZF-RELATED"/>
    <property type="match status" value="1"/>
</dbReference>
<gene>
    <name evidence="1" type="ORF">MNBD_GAMMA22-1160</name>
</gene>
<dbReference type="GO" id="GO:0016075">
    <property type="term" value="P:rRNA catabolic process"/>
    <property type="evidence" value="ECO:0007669"/>
    <property type="project" value="TreeGrafter"/>
</dbReference>
<proteinExistence type="predicted"/>
<name>A0A3B1A327_9ZZZZ</name>
<evidence type="ECO:0000313" key="1">
    <source>
        <dbReference type="EMBL" id="VAX00159.1"/>
    </source>
</evidence>
<dbReference type="InterPro" id="IPR011067">
    <property type="entry name" value="Plasmid_toxin/cell-grow_inhib"/>
</dbReference>
<dbReference type="Gene3D" id="2.30.30.110">
    <property type="match status" value="1"/>
</dbReference>
<dbReference type="PIRSF" id="PIRSF033490">
    <property type="entry name" value="MazF"/>
    <property type="match status" value="1"/>
</dbReference>
<dbReference type="Pfam" id="PF02452">
    <property type="entry name" value="PemK_toxin"/>
    <property type="match status" value="1"/>
</dbReference>
<reference evidence="1" key="1">
    <citation type="submission" date="2018-06" db="EMBL/GenBank/DDBJ databases">
        <authorList>
            <person name="Zhirakovskaya E."/>
        </authorList>
    </citation>
    <scope>NUCLEOTIDE SEQUENCE</scope>
</reference>
<dbReference type="GO" id="GO:0004521">
    <property type="term" value="F:RNA endonuclease activity"/>
    <property type="evidence" value="ECO:0007669"/>
    <property type="project" value="TreeGrafter"/>
</dbReference>